<dbReference type="EMBL" id="PVNP01000198">
    <property type="protein sequence ID" value="PRO71797.1"/>
    <property type="molecule type" value="Genomic_DNA"/>
</dbReference>
<dbReference type="InterPro" id="IPR036097">
    <property type="entry name" value="HisK_dim/P_sf"/>
</dbReference>
<evidence type="ECO:0000313" key="6">
    <source>
        <dbReference type="Proteomes" id="UP000238949"/>
    </source>
</evidence>
<dbReference type="PANTHER" id="PTHR43065:SF51">
    <property type="entry name" value="HISTIDINE KINASE"/>
    <property type="match status" value="1"/>
</dbReference>
<keyword evidence="3" id="KW-0812">Transmembrane</keyword>
<dbReference type="PANTHER" id="PTHR43065">
    <property type="entry name" value="SENSOR HISTIDINE KINASE"/>
    <property type="match status" value="1"/>
</dbReference>
<dbReference type="Gene3D" id="3.30.565.10">
    <property type="entry name" value="Histidine kinase-like ATPase, C-terminal domain"/>
    <property type="match status" value="1"/>
</dbReference>
<dbReference type="InterPro" id="IPR004358">
    <property type="entry name" value="Sig_transdc_His_kin-like_C"/>
</dbReference>
<feature type="domain" description="Histidine kinase" evidence="4">
    <location>
        <begin position="226"/>
        <end position="425"/>
    </location>
</feature>
<keyword evidence="3" id="KW-1133">Transmembrane helix</keyword>
<dbReference type="EC" id="2.7.13.3" evidence="2"/>
<keyword evidence="5" id="KW-0418">Kinase</keyword>
<dbReference type="PROSITE" id="PS50109">
    <property type="entry name" value="HIS_KIN"/>
    <property type="match status" value="1"/>
</dbReference>
<organism evidence="5 6">
    <name type="scientific">Alteromonas alba</name>
    <dbReference type="NCBI Taxonomy" id="2079529"/>
    <lineage>
        <taxon>Bacteria</taxon>
        <taxon>Pseudomonadati</taxon>
        <taxon>Pseudomonadota</taxon>
        <taxon>Gammaproteobacteria</taxon>
        <taxon>Alteromonadales</taxon>
        <taxon>Alteromonadaceae</taxon>
        <taxon>Alteromonas/Salinimonas group</taxon>
        <taxon>Alteromonas</taxon>
    </lineage>
</organism>
<comment type="caution">
    <text evidence="5">The sequence shown here is derived from an EMBL/GenBank/DDBJ whole genome shotgun (WGS) entry which is preliminary data.</text>
</comment>
<dbReference type="AlphaFoldDB" id="A0A2S9V5R2"/>
<dbReference type="SUPFAM" id="SSF47384">
    <property type="entry name" value="Homodimeric domain of signal transducing histidine kinase"/>
    <property type="match status" value="1"/>
</dbReference>
<dbReference type="SMART" id="SM00387">
    <property type="entry name" value="HATPase_c"/>
    <property type="match status" value="1"/>
</dbReference>
<protein>
    <recommendedName>
        <fullName evidence="2">histidine kinase</fullName>
        <ecNumber evidence="2">2.7.13.3</ecNumber>
    </recommendedName>
</protein>
<feature type="transmembrane region" description="Helical" evidence="3">
    <location>
        <begin position="5"/>
        <end position="21"/>
    </location>
</feature>
<evidence type="ECO:0000259" key="4">
    <source>
        <dbReference type="PROSITE" id="PS50109"/>
    </source>
</evidence>
<name>A0A2S9V5R2_9ALTE</name>
<keyword evidence="5" id="KW-0808">Transferase</keyword>
<dbReference type="PRINTS" id="PR00344">
    <property type="entry name" value="BCTRLSENSOR"/>
</dbReference>
<dbReference type="GO" id="GO:0000155">
    <property type="term" value="F:phosphorelay sensor kinase activity"/>
    <property type="evidence" value="ECO:0007669"/>
    <property type="project" value="InterPro"/>
</dbReference>
<dbReference type="InterPro" id="IPR003594">
    <property type="entry name" value="HATPase_dom"/>
</dbReference>
<evidence type="ECO:0000256" key="1">
    <source>
        <dbReference type="ARBA" id="ARBA00000085"/>
    </source>
</evidence>
<accession>A0A2S9V5R2</accession>
<dbReference type="Proteomes" id="UP000238949">
    <property type="component" value="Unassembled WGS sequence"/>
</dbReference>
<dbReference type="SUPFAM" id="SSF55874">
    <property type="entry name" value="ATPase domain of HSP90 chaperone/DNA topoisomerase II/histidine kinase"/>
    <property type="match status" value="1"/>
</dbReference>
<dbReference type="OrthoDB" id="1931120at2"/>
<keyword evidence="3" id="KW-0472">Membrane</keyword>
<dbReference type="InterPro" id="IPR036890">
    <property type="entry name" value="HATPase_C_sf"/>
</dbReference>
<keyword evidence="6" id="KW-1185">Reference proteome</keyword>
<dbReference type="InterPro" id="IPR005467">
    <property type="entry name" value="His_kinase_dom"/>
</dbReference>
<comment type="catalytic activity">
    <reaction evidence="1">
        <text>ATP + protein L-histidine = ADP + protein N-phospho-L-histidine.</text>
        <dbReference type="EC" id="2.7.13.3"/>
    </reaction>
</comment>
<sequence length="427" mass="48453">MVYAVTVFTVVIAFIPLMWLLDWDVSYKLALFTATLIVCLLILKKGLTRLSTSLESLKVGLLNFKDGEFSNQLVYRDKDPLGDLCLLYNESAEKLRQEKRWLHQRELMLDKVLQNSPEILLLLNDHQQVVFSNYAARDFFDASDRLEGFPLSALLSNISAPAATVLREAKEGLFTLPCPTGENETWHLSIGRFVLNNQHHILFILKQMTRELSRQEVAVWKKVIRIISHELNNSIGPVSSMLHSGRLLSENLNEPRLTRVFSTIAERVEHLSDFVQGYGKFAKLPEPKPERINRVAFISKLQQQWPFHYQEKGEGELYADIIQLEQLLINLLKNAHESDSHDEDITLSIDLNKQRTVIEVSDLGQGMSDTVLSQALIPFYSTKSSGSGLGLALCREIAEAHHGQIALQNREERGLTVRVTFPSFSTG</sequence>
<gene>
    <name evidence="5" type="ORF">C6Y40_20100</name>
</gene>
<reference evidence="6" key="1">
    <citation type="journal article" date="2020" name="Int. J. Syst. Evol. Microbiol.">
        <title>Alteromonas alba sp. nov., a marine bacterium isolated from the seawater of the West Pacific Ocean.</title>
        <authorList>
            <person name="Sun C."/>
            <person name="Wu Y.-H."/>
            <person name="Xamxidin M."/>
            <person name="Cheng H."/>
            <person name="Xu X.-W."/>
        </authorList>
    </citation>
    <scope>NUCLEOTIDE SEQUENCE [LARGE SCALE GENOMIC DNA]</scope>
    <source>
        <strain evidence="6">190</strain>
    </source>
</reference>
<evidence type="ECO:0000256" key="3">
    <source>
        <dbReference type="SAM" id="Phobius"/>
    </source>
</evidence>
<evidence type="ECO:0000313" key="5">
    <source>
        <dbReference type="EMBL" id="PRO71797.1"/>
    </source>
</evidence>
<proteinExistence type="predicted"/>
<evidence type="ECO:0000256" key="2">
    <source>
        <dbReference type="ARBA" id="ARBA00012438"/>
    </source>
</evidence>
<dbReference type="Pfam" id="PF02518">
    <property type="entry name" value="HATPase_c"/>
    <property type="match status" value="1"/>
</dbReference>